<gene>
    <name evidence="7" type="ORF">IAB26_07740</name>
</gene>
<keyword evidence="4" id="KW-0788">Thiol protease</keyword>
<reference evidence="7" key="1">
    <citation type="submission" date="2020-10" db="EMBL/GenBank/DDBJ databases">
        <authorList>
            <person name="Gilroy R."/>
        </authorList>
    </citation>
    <scope>NUCLEOTIDE SEQUENCE</scope>
    <source>
        <strain evidence="7">ChiSjej3B21-11622</strain>
    </source>
</reference>
<dbReference type="AlphaFoldDB" id="A0A9D0ZUW4"/>
<evidence type="ECO:0000256" key="2">
    <source>
        <dbReference type="ARBA" id="ARBA00022670"/>
    </source>
</evidence>
<evidence type="ECO:0000256" key="1">
    <source>
        <dbReference type="ARBA" id="ARBA00022517"/>
    </source>
</evidence>
<evidence type="ECO:0000256" key="3">
    <source>
        <dbReference type="ARBA" id="ARBA00022801"/>
    </source>
</evidence>
<evidence type="ECO:0000313" key="7">
    <source>
        <dbReference type="EMBL" id="HIQ96437.1"/>
    </source>
</evidence>
<dbReference type="SUPFAM" id="SSF118010">
    <property type="entry name" value="TM1457-like"/>
    <property type="match status" value="1"/>
</dbReference>
<evidence type="ECO:0000313" key="8">
    <source>
        <dbReference type="Proteomes" id="UP000886886"/>
    </source>
</evidence>
<accession>A0A9D0ZUW4</accession>
<keyword evidence="1" id="KW-0690">Ribosome biogenesis</keyword>
<dbReference type="EMBL" id="DVFT01000116">
    <property type="protein sequence ID" value="HIQ96437.1"/>
    <property type="molecule type" value="Genomic_DNA"/>
</dbReference>
<dbReference type="PANTHER" id="PTHR39178">
    <property type="entry name" value="HYPOTHETICAL RIBOSOME-ASSOCIATED PROTEIN"/>
    <property type="match status" value="1"/>
</dbReference>
<name>A0A9D0ZUW4_9FIRM</name>
<organism evidence="7 8">
    <name type="scientific">Candidatus Limivivens merdigallinarum</name>
    <dbReference type="NCBI Taxonomy" id="2840859"/>
    <lineage>
        <taxon>Bacteria</taxon>
        <taxon>Bacillati</taxon>
        <taxon>Bacillota</taxon>
        <taxon>Clostridia</taxon>
        <taxon>Lachnospirales</taxon>
        <taxon>Lachnospiraceae</taxon>
        <taxon>Lachnospiraceae incertae sedis</taxon>
        <taxon>Candidatus Limivivens</taxon>
    </lineage>
</organism>
<dbReference type="InterPro" id="IPR036764">
    <property type="entry name" value="Peptidase_Prp_sf"/>
</dbReference>
<dbReference type="PANTHER" id="PTHR39178:SF1">
    <property type="entry name" value="RIBOSOMAL-PROCESSING CYSTEINE PROTEASE PRP"/>
    <property type="match status" value="1"/>
</dbReference>
<dbReference type="GO" id="GO:0006508">
    <property type="term" value="P:proteolysis"/>
    <property type="evidence" value="ECO:0007669"/>
    <property type="project" value="UniProtKB-KW"/>
</dbReference>
<dbReference type="GO" id="GO:0042254">
    <property type="term" value="P:ribosome biogenesis"/>
    <property type="evidence" value="ECO:0007669"/>
    <property type="project" value="UniProtKB-KW"/>
</dbReference>
<evidence type="ECO:0000256" key="6">
    <source>
        <dbReference type="ARBA" id="ARBA00044538"/>
    </source>
</evidence>
<evidence type="ECO:0000256" key="5">
    <source>
        <dbReference type="ARBA" id="ARBA00044503"/>
    </source>
</evidence>
<protein>
    <recommendedName>
        <fullName evidence="6">Ribosomal processing cysteine protease Prp</fullName>
    </recommendedName>
</protein>
<keyword evidence="3" id="KW-0378">Hydrolase</keyword>
<dbReference type="CDD" id="cd16332">
    <property type="entry name" value="Prp-like"/>
    <property type="match status" value="1"/>
</dbReference>
<dbReference type="Gene3D" id="3.30.70.1490">
    <property type="entry name" value="Cysteine protease Prp"/>
    <property type="match status" value="1"/>
</dbReference>
<dbReference type="Pfam" id="PF04327">
    <property type="entry name" value="Peptidase_Prp"/>
    <property type="match status" value="1"/>
</dbReference>
<comment type="caution">
    <text evidence="7">The sequence shown here is derived from an EMBL/GenBank/DDBJ whole genome shotgun (WGS) entry which is preliminary data.</text>
</comment>
<proteinExistence type="inferred from homology"/>
<evidence type="ECO:0000256" key="4">
    <source>
        <dbReference type="ARBA" id="ARBA00022807"/>
    </source>
</evidence>
<reference evidence="7" key="2">
    <citation type="journal article" date="2021" name="PeerJ">
        <title>Extensive microbial diversity within the chicken gut microbiome revealed by metagenomics and culture.</title>
        <authorList>
            <person name="Gilroy R."/>
            <person name="Ravi A."/>
            <person name="Getino M."/>
            <person name="Pursley I."/>
            <person name="Horton D.L."/>
            <person name="Alikhan N.F."/>
            <person name="Baker D."/>
            <person name="Gharbi K."/>
            <person name="Hall N."/>
            <person name="Watson M."/>
            <person name="Adriaenssens E.M."/>
            <person name="Foster-Nyarko E."/>
            <person name="Jarju S."/>
            <person name="Secka A."/>
            <person name="Antonio M."/>
            <person name="Oren A."/>
            <person name="Chaudhuri R.R."/>
            <person name="La Ragione R."/>
            <person name="Hildebrand F."/>
            <person name="Pallen M.J."/>
        </authorList>
    </citation>
    <scope>NUCLEOTIDE SEQUENCE</scope>
    <source>
        <strain evidence="7">ChiSjej3B21-11622</strain>
    </source>
</reference>
<dbReference type="InterPro" id="IPR007422">
    <property type="entry name" value="Peptidase_Prp"/>
</dbReference>
<comment type="similarity">
    <text evidence="5">Belongs to the Prp family.</text>
</comment>
<keyword evidence="2 7" id="KW-0645">Protease</keyword>
<dbReference type="Proteomes" id="UP000886886">
    <property type="component" value="Unassembled WGS sequence"/>
</dbReference>
<dbReference type="GO" id="GO:0008234">
    <property type="term" value="F:cysteine-type peptidase activity"/>
    <property type="evidence" value="ECO:0007669"/>
    <property type="project" value="UniProtKB-KW"/>
</dbReference>
<sequence length="106" mass="11623">MITLTVYKRQNQYQGFASKGHAGFAEEGEDIICAGVSALTVNAVNSIEQFTGDAFAVRQDEGFLELMLEGAPSRETTLLLDSMVLGIQSIQETYGNEYIQIVLKEV</sequence>